<feature type="transmembrane region" description="Helical" evidence="1">
    <location>
        <begin position="31"/>
        <end position="51"/>
    </location>
</feature>
<organism evidence="2">
    <name type="scientific">Cacopsylla melanoneura</name>
    <dbReference type="NCBI Taxonomy" id="428564"/>
    <lineage>
        <taxon>Eukaryota</taxon>
        <taxon>Metazoa</taxon>
        <taxon>Ecdysozoa</taxon>
        <taxon>Arthropoda</taxon>
        <taxon>Hexapoda</taxon>
        <taxon>Insecta</taxon>
        <taxon>Pterygota</taxon>
        <taxon>Neoptera</taxon>
        <taxon>Paraneoptera</taxon>
        <taxon>Hemiptera</taxon>
        <taxon>Sternorrhyncha</taxon>
        <taxon>Psylloidea</taxon>
        <taxon>Psyllidae</taxon>
        <taxon>Psyllinae</taxon>
        <taxon>Cacopsylla</taxon>
    </lineage>
</organism>
<dbReference type="EMBL" id="HBUF01594868">
    <property type="protein sequence ID" value="CAG6774467.1"/>
    <property type="molecule type" value="Transcribed_RNA"/>
</dbReference>
<feature type="transmembrane region" description="Helical" evidence="1">
    <location>
        <begin position="96"/>
        <end position="123"/>
    </location>
</feature>
<feature type="transmembrane region" description="Helical" evidence="1">
    <location>
        <begin position="63"/>
        <end position="89"/>
    </location>
</feature>
<proteinExistence type="predicted"/>
<keyword evidence="1" id="KW-1133">Transmembrane helix</keyword>
<reference evidence="2" key="1">
    <citation type="submission" date="2021-05" db="EMBL/GenBank/DDBJ databases">
        <authorList>
            <person name="Alioto T."/>
            <person name="Alioto T."/>
            <person name="Gomez Garrido J."/>
        </authorList>
    </citation>
    <scope>NUCLEOTIDE SEQUENCE</scope>
</reference>
<keyword evidence="1" id="KW-0472">Membrane</keyword>
<accession>A0A8D9B0K2</accession>
<protein>
    <submittedName>
        <fullName evidence="2">Uncharacterized protein</fullName>
    </submittedName>
</protein>
<evidence type="ECO:0000313" key="2">
    <source>
        <dbReference type="EMBL" id="CAG6774467.1"/>
    </source>
</evidence>
<keyword evidence="1" id="KW-0812">Transmembrane</keyword>
<name>A0A8D9B0K2_9HEMI</name>
<dbReference type="AlphaFoldDB" id="A0A8D9B0K2"/>
<sequence>MSFLSSRTLEILSLISFSPDMTSRLNSIKGLLLLIIFACTPSVFCSSLLNFSAPLPFSVTINISLSLVLIVFLTTTPMLSGLMVSLTILAISAYEVLFVVANFIISFFFPFSFFSKFIFLALLGEINRVTSTPVI</sequence>
<evidence type="ECO:0000256" key="1">
    <source>
        <dbReference type="SAM" id="Phobius"/>
    </source>
</evidence>